<reference evidence="2" key="1">
    <citation type="journal article" date="2014" name="Front. Microbiol.">
        <title>High frequency of phylogenetically diverse reductive dehalogenase-homologous genes in deep subseafloor sedimentary metagenomes.</title>
        <authorList>
            <person name="Kawai M."/>
            <person name="Futagami T."/>
            <person name="Toyoda A."/>
            <person name="Takaki Y."/>
            <person name="Nishi S."/>
            <person name="Hori S."/>
            <person name="Arai W."/>
            <person name="Tsubouchi T."/>
            <person name="Morono Y."/>
            <person name="Uchiyama I."/>
            <person name="Ito T."/>
            <person name="Fujiyama A."/>
            <person name="Inagaki F."/>
            <person name="Takami H."/>
        </authorList>
    </citation>
    <scope>NUCLEOTIDE SEQUENCE</scope>
    <source>
        <strain evidence="2">Expedition CK06-06</strain>
    </source>
</reference>
<proteinExistence type="predicted"/>
<protein>
    <submittedName>
        <fullName evidence="2">Uncharacterized protein</fullName>
    </submittedName>
</protein>
<feature type="non-terminal residue" evidence="2">
    <location>
        <position position="1"/>
    </location>
</feature>
<evidence type="ECO:0000313" key="2">
    <source>
        <dbReference type="EMBL" id="GAH97794.1"/>
    </source>
</evidence>
<feature type="non-terminal residue" evidence="2">
    <location>
        <position position="70"/>
    </location>
</feature>
<evidence type="ECO:0000256" key="1">
    <source>
        <dbReference type="SAM" id="Phobius"/>
    </source>
</evidence>
<sequence length="70" mass="7838">GGVWGVCYYESDGDSAGPGVLSGSVVFLMIQSTISLFLFATYDLIYSKIFHVETVKYKVLYIISMFHFLL</sequence>
<dbReference type="AlphaFoldDB" id="X1L5T0"/>
<dbReference type="EMBL" id="BARU01048611">
    <property type="protein sequence ID" value="GAH97794.1"/>
    <property type="molecule type" value="Genomic_DNA"/>
</dbReference>
<feature type="transmembrane region" description="Helical" evidence="1">
    <location>
        <begin position="20"/>
        <end position="40"/>
    </location>
</feature>
<comment type="caution">
    <text evidence="2">The sequence shown here is derived from an EMBL/GenBank/DDBJ whole genome shotgun (WGS) entry which is preliminary data.</text>
</comment>
<keyword evidence="1" id="KW-1133">Transmembrane helix</keyword>
<gene>
    <name evidence="2" type="ORF">S03H2_72141</name>
</gene>
<accession>X1L5T0</accession>
<name>X1L5T0_9ZZZZ</name>
<organism evidence="2">
    <name type="scientific">marine sediment metagenome</name>
    <dbReference type="NCBI Taxonomy" id="412755"/>
    <lineage>
        <taxon>unclassified sequences</taxon>
        <taxon>metagenomes</taxon>
        <taxon>ecological metagenomes</taxon>
    </lineage>
</organism>
<keyword evidence="1" id="KW-0472">Membrane</keyword>
<keyword evidence="1" id="KW-0812">Transmembrane</keyword>